<reference evidence="1" key="1">
    <citation type="submission" date="2025-08" db="UniProtKB">
        <authorList>
            <consortium name="RefSeq"/>
        </authorList>
    </citation>
    <scope>IDENTIFICATION</scope>
    <source>
        <tissue evidence="1">Whole insect</tissue>
    </source>
</reference>
<evidence type="ECO:0000313" key="1">
    <source>
        <dbReference type="RefSeq" id="XP_028129874.1"/>
    </source>
</evidence>
<dbReference type="RefSeq" id="XP_028129874.1">
    <property type="nucleotide sequence ID" value="XM_028274073.1"/>
</dbReference>
<proteinExistence type="predicted"/>
<dbReference type="InParanoid" id="A0A6P7F2K4"/>
<name>A0A6P7F2K4_DIAVI</name>
<sequence length="142" mass="16298">MRTYQRKSDKGKTALDIMQRAVSTVLNNGRSVNSVAKDFLIPQKTLHRHVVKARSNGGNVKLERVGYFNGQNIFSEEQETLLANYLKQASDIYYGLTPKQLRKFAFQYASANHLRVPDSWTNNKMASPDWYTSDIKRNKTLP</sequence>
<gene>
    <name evidence="1" type="primary">LOC114325922</name>
</gene>
<dbReference type="AlphaFoldDB" id="A0A6P7F2K4"/>
<organism evidence="1">
    <name type="scientific">Diabrotica virgifera virgifera</name>
    <name type="common">western corn rootworm</name>
    <dbReference type="NCBI Taxonomy" id="50390"/>
    <lineage>
        <taxon>Eukaryota</taxon>
        <taxon>Metazoa</taxon>
        <taxon>Ecdysozoa</taxon>
        <taxon>Arthropoda</taxon>
        <taxon>Hexapoda</taxon>
        <taxon>Insecta</taxon>
        <taxon>Pterygota</taxon>
        <taxon>Neoptera</taxon>
        <taxon>Endopterygota</taxon>
        <taxon>Coleoptera</taxon>
        <taxon>Polyphaga</taxon>
        <taxon>Cucujiformia</taxon>
        <taxon>Chrysomeloidea</taxon>
        <taxon>Chrysomelidae</taxon>
        <taxon>Galerucinae</taxon>
        <taxon>Diabroticina</taxon>
        <taxon>Diabroticites</taxon>
        <taxon>Diabrotica</taxon>
    </lineage>
</organism>
<accession>A0A6P7F2K4</accession>
<protein>
    <submittedName>
        <fullName evidence="1">Uncharacterized protein LOC114325922</fullName>
    </submittedName>
</protein>